<evidence type="ECO:0008006" key="9">
    <source>
        <dbReference type="Google" id="ProtNLM"/>
    </source>
</evidence>
<evidence type="ECO:0000256" key="3">
    <source>
        <dbReference type="ARBA" id="ARBA00022989"/>
    </source>
</evidence>
<reference evidence="8" key="1">
    <citation type="submission" date="2023-07" db="EMBL/GenBank/DDBJ databases">
        <title>30 novel species of actinomycetes from the DSMZ collection.</title>
        <authorList>
            <person name="Nouioui I."/>
        </authorList>
    </citation>
    <scope>NUCLEOTIDE SEQUENCE [LARGE SCALE GENOMIC DNA]</scope>
    <source>
        <strain evidence="8">DSM 45834</strain>
    </source>
</reference>
<proteinExistence type="predicted"/>
<feature type="region of interest" description="Disordered" evidence="5">
    <location>
        <begin position="181"/>
        <end position="200"/>
    </location>
</feature>
<evidence type="ECO:0000256" key="1">
    <source>
        <dbReference type="ARBA" id="ARBA00004141"/>
    </source>
</evidence>
<feature type="transmembrane region" description="Helical" evidence="6">
    <location>
        <begin position="160"/>
        <end position="180"/>
    </location>
</feature>
<accession>A0ABU2NHD7</accession>
<keyword evidence="2 6" id="KW-0812">Transmembrane</keyword>
<feature type="transmembrane region" description="Helical" evidence="6">
    <location>
        <begin position="357"/>
        <end position="375"/>
    </location>
</feature>
<evidence type="ECO:0000256" key="2">
    <source>
        <dbReference type="ARBA" id="ARBA00022692"/>
    </source>
</evidence>
<dbReference type="RefSeq" id="WP_311559886.1">
    <property type="nucleotide sequence ID" value="NZ_JAVREJ010000030.1"/>
</dbReference>
<keyword evidence="4 6" id="KW-0472">Membrane</keyword>
<feature type="transmembrane region" description="Helical" evidence="6">
    <location>
        <begin position="41"/>
        <end position="59"/>
    </location>
</feature>
<sequence length="386" mass="38518">MKPSRSTAPLLLAFAYLGLTTGLWGAEIAGVKERTGLSAQGLGLVLALLPVGTFVGLALHRRILARFSHGLLLAGAELGSAAVLVGLLNARSPIQVGLALLLLGVTLCQVNVAANHYGARLEVAEGRPLMASLHAPFGYGLATGAALVYIAHLVEQRQAATAVALVLVTVATAAASMRLAPMPGSAEQPERPTRTGSGGFGPRSLLIPAVAATCAVAESGISDWITVYLRAESGATTAVAALGFTALAAALTIGRMFGDLITGVLGDVRMVRLSGATTALGVVILLLSPTLVAAFVGVVVCGLGLSSLSPRILAAAGRAGDADPAVLTRVIGFSTVGSLAGPPLIGTTSAALGLPAAYALLAVLVGAVGASAGVLREHRATPTTTS</sequence>
<dbReference type="PANTHER" id="PTHR23514">
    <property type="entry name" value="BYPASS OF STOP CODON PROTEIN 6"/>
    <property type="match status" value="1"/>
</dbReference>
<feature type="transmembrane region" description="Helical" evidence="6">
    <location>
        <begin position="278"/>
        <end position="305"/>
    </location>
</feature>
<evidence type="ECO:0000256" key="6">
    <source>
        <dbReference type="SAM" id="Phobius"/>
    </source>
</evidence>
<keyword evidence="8" id="KW-1185">Reference proteome</keyword>
<dbReference type="SUPFAM" id="SSF103473">
    <property type="entry name" value="MFS general substrate transporter"/>
    <property type="match status" value="1"/>
</dbReference>
<name>A0ABU2NHD7_9PSEU</name>
<feature type="transmembrane region" description="Helical" evidence="6">
    <location>
        <begin position="71"/>
        <end position="88"/>
    </location>
</feature>
<evidence type="ECO:0000256" key="5">
    <source>
        <dbReference type="SAM" id="MobiDB-lite"/>
    </source>
</evidence>
<dbReference type="EMBL" id="JAVREJ010000030">
    <property type="protein sequence ID" value="MDT0353373.1"/>
    <property type="molecule type" value="Genomic_DNA"/>
</dbReference>
<evidence type="ECO:0000313" key="8">
    <source>
        <dbReference type="Proteomes" id="UP001183202"/>
    </source>
</evidence>
<dbReference type="InterPro" id="IPR036259">
    <property type="entry name" value="MFS_trans_sf"/>
</dbReference>
<evidence type="ECO:0000313" key="7">
    <source>
        <dbReference type="EMBL" id="MDT0353373.1"/>
    </source>
</evidence>
<comment type="subcellular location">
    <subcellularLocation>
        <location evidence="1">Membrane</location>
        <topology evidence="1">Multi-pass membrane protein</topology>
    </subcellularLocation>
</comment>
<organism evidence="7 8">
    <name type="scientific">Pseudonocardia charpentierae</name>
    <dbReference type="NCBI Taxonomy" id="3075545"/>
    <lineage>
        <taxon>Bacteria</taxon>
        <taxon>Bacillati</taxon>
        <taxon>Actinomycetota</taxon>
        <taxon>Actinomycetes</taxon>
        <taxon>Pseudonocardiales</taxon>
        <taxon>Pseudonocardiaceae</taxon>
        <taxon>Pseudonocardia</taxon>
    </lineage>
</organism>
<gene>
    <name evidence="7" type="ORF">RM445_28085</name>
</gene>
<feature type="transmembrane region" description="Helical" evidence="6">
    <location>
        <begin position="135"/>
        <end position="154"/>
    </location>
</feature>
<dbReference type="Proteomes" id="UP001183202">
    <property type="component" value="Unassembled WGS sequence"/>
</dbReference>
<feature type="transmembrane region" description="Helical" evidence="6">
    <location>
        <begin position="238"/>
        <end position="258"/>
    </location>
</feature>
<comment type="caution">
    <text evidence="7">The sequence shown here is derived from an EMBL/GenBank/DDBJ whole genome shotgun (WGS) entry which is preliminary data.</text>
</comment>
<feature type="transmembrane region" description="Helical" evidence="6">
    <location>
        <begin position="94"/>
        <end position="114"/>
    </location>
</feature>
<keyword evidence="3 6" id="KW-1133">Transmembrane helix</keyword>
<dbReference type="PANTHER" id="PTHR23514:SF13">
    <property type="entry name" value="INNER MEMBRANE PROTEIN YBJJ"/>
    <property type="match status" value="1"/>
</dbReference>
<dbReference type="Gene3D" id="1.20.1250.20">
    <property type="entry name" value="MFS general substrate transporter like domains"/>
    <property type="match status" value="1"/>
</dbReference>
<dbReference type="InterPro" id="IPR051788">
    <property type="entry name" value="MFS_Transporter"/>
</dbReference>
<evidence type="ECO:0000256" key="4">
    <source>
        <dbReference type="ARBA" id="ARBA00023136"/>
    </source>
</evidence>
<protein>
    <recommendedName>
        <fullName evidence="9">Fucose permease</fullName>
    </recommendedName>
</protein>